<dbReference type="SUPFAM" id="SSF46689">
    <property type="entry name" value="Homeodomain-like"/>
    <property type="match status" value="1"/>
</dbReference>
<dbReference type="InterPro" id="IPR050624">
    <property type="entry name" value="HTH-type_Tx_Regulator"/>
</dbReference>
<dbReference type="GO" id="GO:0003677">
    <property type="term" value="F:DNA binding"/>
    <property type="evidence" value="ECO:0007669"/>
    <property type="project" value="UniProtKB-UniRule"/>
</dbReference>
<dbReference type="InterPro" id="IPR039532">
    <property type="entry name" value="TetR_C_Firmicutes"/>
</dbReference>
<feature type="domain" description="HTH tetR-type" evidence="4">
    <location>
        <begin position="10"/>
        <end position="70"/>
    </location>
</feature>
<dbReference type="AlphaFoldDB" id="A0A9X0YVJ3"/>
<dbReference type="RefSeq" id="WP_149472817.1">
    <property type="nucleotide sequence ID" value="NZ_JAGGMB010000018.1"/>
</dbReference>
<comment type="caution">
    <text evidence="5">The sequence shown here is derived from an EMBL/GenBank/DDBJ whole genome shotgun (WGS) entry which is preliminary data.</text>
</comment>
<evidence type="ECO:0000313" key="5">
    <source>
        <dbReference type="EMBL" id="MBP2079607.1"/>
    </source>
</evidence>
<reference evidence="5" key="1">
    <citation type="submission" date="2021-03" db="EMBL/GenBank/DDBJ databases">
        <title>Genomic Encyclopedia of Type Strains, Phase IV (KMG-IV): sequencing the most valuable type-strain genomes for metagenomic binning, comparative biology and taxonomic classification.</title>
        <authorList>
            <person name="Goeker M."/>
        </authorList>
    </citation>
    <scope>NUCLEOTIDE SEQUENCE</scope>
    <source>
        <strain evidence="5">DSM 107338</strain>
    </source>
</reference>
<dbReference type="Pfam" id="PF14278">
    <property type="entry name" value="TetR_C_8"/>
    <property type="match status" value="1"/>
</dbReference>
<dbReference type="PROSITE" id="PS50977">
    <property type="entry name" value="HTH_TETR_2"/>
    <property type="match status" value="1"/>
</dbReference>
<dbReference type="EMBL" id="JAGGMB010000018">
    <property type="protein sequence ID" value="MBP2079607.1"/>
    <property type="molecule type" value="Genomic_DNA"/>
</dbReference>
<sequence length="193" mass="22947">MEKKLDRRKKYTRMVLKESLLELLNDKPISTITIKELCARADINRSTFYSHYTDQYDLLNQIEEEIIQELNQTLLQYDYKKEKEMLAMTKYLLDYVMSRSEHFRILFSDHGSKGFQHHVMESAQAHIRTNLEQGRKQISENHLNYITLFVISGSIHIIEKWLSSGMQESTEEMTKIITEISNYGMLHYSDVER</sequence>
<gene>
    <name evidence="5" type="ORF">J2Z64_003906</name>
</gene>
<dbReference type="Proteomes" id="UP001138793">
    <property type="component" value="Unassembled WGS sequence"/>
</dbReference>
<evidence type="ECO:0000256" key="2">
    <source>
        <dbReference type="ARBA" id="ARBA00023125"/>
    </source>
</evidence>
<protein>
    <submittedName>
        <fullName evidence="5">AcrR family transcriptional regulator</fullName>
    </submittedName>
</protein>
<keyword evidence="2 3" id="KW-0238">DNA-binding</keyword>
<evidence type="ECO:0000256" key="3">
    <source>
        <dbReference type="PROSITE-ProRule" id="PRU00335"/>
    </source>
</evidence>
<dbReference type="PANTHER" id="PTHR43479:SF7">
    <property type="entry name" value="TETR-FAMILY TRANSCRIPTIONAL REGULATOR"/>
    <property type="match status" value="1"/>
</dbReference>
<dbReference type="InterPro" id="IPR001647">
    <property type="entry name" value="HTH_TetR"/>
</dbReference>
<proteinExistence type="predicted"/>
<dbReference type="InterPro" id="IPR009057">
    <property type="entry name" value="Homeodomain-like_sf"/>
</dbReference>
<organism evidence="5 6">
    <name type="scientific">Oceanobacillus polygoni</name>
    <dbReference type="NCBI Taxonomy" id="1235259"/>
    <lineage>
        <taxon>Bacteria</taxon>
        <taxon>Bacillati</taxon>
        <taxon>Bacillota</taxon>
        <taxon>Bacilli</taxon>
        <taxon>Bacillales</taxon>
        <taxon>Bacillaceae</taxon>
        <taxon>Oceanobacillus</taxon>
    </lineage>
</organism>
<keyword evidence="1" id="KW-0678">Repressor</keyword>
<keyword evidence="6" id="KW-1185">Reference proteome</keyword>
<dbReference type="OrthoDB" id="9810250at2"/>
<evidence type="ECO:0000313" key="6">
    <source>
        <dbReference type="Proteomes" id="UP001138793"/>
    </source>
</evidence>
<evidence type="ECO:0000256" key="1">
    <source>
        <dbReference type="ARBA" id="ARBA00022491"/>
    </source>
</evidence>
<name>A0A9X0YVJ3_9BACI</name>
<accession>A0A9X0YVJ3</accession>
<evidence type="ECO:0000259" key="4">
    <source>
        <dbReference type="PROSITE" id="PS50977"/>
    </source>
</evidence>
<dbReference type="PANTHER" id="PTHR43479">
    <property type="entry name" value="ACREF/ENVCD OPERON REPRESSOR-RELATED"/>
    <property type="match status" value="1"/>
</dbReference>
<feature type="DNA-binding region" description="H-T-H motif" evidence="3">
    <location>
        <begin position="33"/>
        <end position="52"/>
    </location>
</feature>
<dbReference type="Gene3D" id="1.10.357.10">
    <property type="entry name" value="Tetracycline Repressor, domain 2"/>
    <property type="match status" value="1"/>
</dbReference>